<keyword evidence="1" id="KW-0863">Zinc-finger</keyword>
<evidence type="ECO:0000259" key="3">
    <source>
        <dbReference type="PROSITE" id="PS50157"/>
    </source>
</evidence>
<accession>A0ABN8MKL6</accession>
<dbReference type="PANTHER" id="PTHR33845">
    <property type="entry name" value="C2H2-TYPE DOMAIN-CONTAINING PROTEIN"/>
    <property type="match status" value="1"/>
</dbReference>
<dbReference type="PROSITE" id="PS50157">
    <property type="entry name" value="ZINC_FINGER_C2H2_2"/>
    <property type="match status" value="1"/>
</dbReference>
<sequence>MAAMALKNSSEMQCTPIASRLAPSSAITPVDWTPGEWSGEESENSQDGDEREGEELLITTYNEAMASLSEKTKIGKVSPLTFQLETGWDEATDVEKGKCIEKAMEGCKVVCEVIAPNAGDQLFRSCAQLSDRTNENPSGDLLALMQAYKNAPTGNLKTQILSLYAYRYPMEKLQKLHEPFESITMWQIKRARAHAREYGPGFTLEKASSYRVRLDTALVDHFIEFVNRPYFYQDVSFGTRKLKLDNGEQVTMPNVIRTVTRSTMIQQYLQFCEEEEIKPLSRATLFRILEVREASQQKSLAGLDNTATDGSAGFEKIKQIVDDLDQIGQEEGWSEDIKKSLQNGKQYLKTKYREHCQRGESTCPDHCVKFALSDPNDEDLQEKCEHEHKSACSHCVELSVCLDKVEQAIKGEHTQFYSKEQQEDMLYDFQRSAKAVNHWKSHIMRSANQERAKQDILEDLDSSSNLIIMDWAMKFVQMRYREKQSDWFGKRGLSWHISSVISRDRSTGELQVTSYAHLFDQCTQDWFAVASIIEDLLTHVKMKQPGLKSVFLRSDEAGCYHSNFLITAVRDIGQRVGVAVEAYDFSEPQSGKDVCDRILCPLKSSVRTYCSEGNDILSASDMRDALQKHPKIDHFSGFHNFTFESSGIRARRAYKIGRGKLFPYDTLYLKHQEATPIKERRLKTKTPKDVQLPSGTNAEKDTALFECVFPGCTQVFEFFSDLEQHLDVGKHTSNQETMKKSESLYDKIRKDWATKFTSVDVAVKKSTPFMLASESSTDVETLQMGWALSKANAGSIRFSREVKEYLTAKFEIGERTGRKADPVQVEKDMRTATTHSNERRFSRTEWLTKTQIQSFFSRLAASKRKESGTVGFSMEQEEDIECLVEIAEHQNLMANIVEAIGLKHPITYDTYDLCDLHRQNRLPSFNVQMLKKVLSYLEVPFRSKERKADLLDKLRKVVTECECQGPVQ</sequence>
<protein>
    <recommendedName>
        <fullName evidence="3">C2H2-type domain-containing protein</fullName>
    </recommendedName>
</protein>
<evidence type="ECO:0000313" key="5">
    <source>
        <dbReference type="Proteomes" id="UP001159427"/>
    </source>
</evidence>
<dbReference type="Proteomes" id="UP001159427">
    <property type="component" value="Unassembled WGS sequence"/>
</dbReference>
<evidence type="ECO:0000256" key="1">
    <source>
        <dbReference type="PROSITE-ProRule" id="PRU00042"/>
    </source>
</evidence>
<keyword evidence="1" id="KW-0479">Metal-binding</keyword>
<proteinExistence type="predicted"/>
<evidence type="ECO:0000256" key="2">
    <source>
        <dbReference type="SAM" id="MobiDB-lite"/>
    </source>
</evidence>
<organism evidence="4 5">
    <name type="scientific">Porites evermanni</name>
    <dbReference type="NCBI Taxonomy" id="104178"/>
    <lineage>
        <taxon>Eukaryota</taxon>
        <taxon>Metazoa</taxon>
        <taxon>Cnidaria</taxon>
        <taxon>Anthozoa</taxon>
        <taxon>Hexacorallia</taxon>
        <taxon>Scleractinia</taxon>
        <taxon>Fungiina</taxon>
        <taxon>Poritidae</taxon>
        <taxon>Porites</taxon>
    </lineage>
</organism>
<dbReference type="PROSITE" id="PS00028">
    <property type="entry name" value="ZINC_FINGER_C2H2_1"/>
    <property type="match status" value="1"/>
</dbReference>
<name>A0ABN8MKL6_9CNID</name>
<feature type="region of interest" description="Disordered" evidence="2">
    <location>
        <begin position="17"/>
        <end position="53"/>
    </location>
</feature>
<feature type="compositionally biased region" description="Acidic residues" evidence="2">
    <location>
        <begin position="38"/>
        <end position="53"/>
    </location>
</feature>
<dbReference type="EMBL" id="CALNXI010000531">
    <property type="protein sequence ID" value="CAH3028732.1"/>
    <property type="molecule type" value="Genomic_DNA"/>
</dbReference>
<feature type="domain" description="C2H2-type" evidence="3">
    <location>
        <begin position="705"/>
        <end position="736"/>
    </location>
</feature>
<dbReference type="PANTHER" id="PTHR33845:SF1">
    <property type="entry name" value="C2H2-TYPE DOMAIN-CONTAINING PROTEIN"/>
    <property type="match status" value="1"/>
</dbReference>
<keyword evidence="1" id="KW-0862">Zinc</keyword>
<evidence type="ECO:0000313" key="4">
    <source>
        <dbReference type="EMBL" id="CAH3028732.1"/>
    </source>
</evidence>
<comment type="caution">
    <text evidence="4">The sequence shown here is derived from an EMBL/GenBank/DDBJ whole genome shotgun (WGS) entry which is preliminary data.</text>
</comment>
<gene>
    <name evidence="4" type="ORF">PEVE_00034793</name>
</gene>
<keyword evidence="5" id="KW-1185">Reference proteome</keyword>
<reference evidence="4 5" key="1">
    <citation type="submission" date="2022-05" db="EMBL/GenBank/DDBJ databases">
        <authorList>
            <consortium name="Genoscope - CEA"/>
            <person name="William W."/>
        </authorList>
    </citation>
    <scope>NUCLEOTIDE SEQUENCE [LARGE SCALE GENOMIC DNA]</scope>
</reference>
<dbReference type="InterPro" id="IPR013087">
    <property type="entry name" value="Znf_C2H2_type"/>
</dbReference>